<dbReference type="EMBL" id="LBVR01000042">
    <property type="protein sequence ID" value="KKQ90228.1"/>
    <property type="molecule type" value="Genomic_DNA"/>
</dbReference>
<sequence>MSKFAPEYPWPGGNGGNGTGKLSKGETRQILMDKQGGVSPLTGRRLSGILERHHVKELANGGDKFSLANQQLIPRAEHVGEHLVRSRDTRRTPEDQEREWHTAMGRISELNDDELRDFNEYIGRRGVKVRFY</sequence>
<evidence type="ECO:0000256" key="1">
    <source>
        <dbReference type="SAM" id="MobiDB-lite"/>
    </source>
</evidence>
<proteinExistence type="predicted"/>
<comment type="caution">
    <text evidence="2">The sequence shown here is derived from an EMBL/GenBank/DDBJ whole genome shotgun (WGS) entry which is preliminary data.</text>
</comment>
<reference evidence="2 3" key="1">
    <citation type="journal article" date="2015" name="Nature">
        <title>rRNA introns, odd ribosomes, and small enigmatic genomes across a large radiation of phyla.</title>
        <authorList>
            <person name="Brown C.T."/>
            <person name="Hug L.A."/>
            <person name="Thomas B.C."/>
            <person name="Sharon I."/>
            <person name="Castelle C.J."/>
            <person name="Singh A."/>
            <person name="Wilkins M.J."/>
            <person name="Williams K.H."/>
            <person name="Banfield J.F."/>
        </authorList>
    </citation>
    <scope>NUCLEOTIDE SEQUENCE [LARGE SCALE GENOMIC DNA]</scope>
</reference>
<evidence type="ECO:0000313" key="3">
    <source>
        <dbReference type="Proteomes" id="UP000033841"/>
    </source>
</evidence>
<name>A0A0G0LED4_9BACT</name>
<gene>
    <name evidence="2" type="ORF">UT14_C0042G0010</name>
</gene>
<dbReference type="Proteomes" id="UP000033841">
    <property type="component" value="Unassembled WGS sequence"/>
</dbReference>
<feature type="region of interest" description="Disordered" evidence="1">
    <location>
        <begin position="1"/>
        <end position="23"/>
    </location>
</feature>
<accession>A0A0G0LED4</accession>
<dbReference type="AlphaFoldDB" id="A0A0G0LED4"/>
<evidence type="ECO:0008006" key="4">
    <source>
        <dbReference type="Google" id="ProtNLM"/>
    </source>
</evidence>
<organism evidence="2 3">
    <name type="scientific">Candidatus Shapirobacteria bacterium GW2011_GWE1_38_92</name>
    <dbReference type="NCBI Taxonomy" id="1618489"/>
    <lineage>
        <taxon>Bacteria</taxon>
        <taxon>Candidatus Shapironibacteriota</taxon>
    </lineage>
</organism>
<protein>
    <recommendedName>
        <fullName evidence="4">HNH endonuclease</fullName>
    </recommendedName>
</protein>
<evidence type="ECO:0000313" key="2">
    <source>
        <dbReference type="EMBL" id="KKQ90228.1"/>
    </source>
</evidence>